<name>A0ABR9QTY2_9ACTN</name>
<evidence type="ECO:0000259" key="2">
    <source>
        <dbReference type="Pfam" id="PF04230"/>
    </source>
</evidence>
<protein>
    <submittedName>
        <fullName evidence="3">Polysaccharide pyruvyl transferase family protein</fullName>
    </submittedName>
</protein>
<keyword evidence="1" id="KW-0175">Coiled coil</keyword>
<dbReference type="RefSeq" id="WP_193530137.1">
    <property type="nucleotide sequence ID" value="NZ_JADCJZ010000003.1"/>
</dbReference>
<dbReference type="InterPro" id="IPR007345">
    <property type="entry name" value="Polysacch_pyruvyl_Trfase"/>
</dbReference>
<keyword evidence="3" id="KW-0808">Transferase</keyword>
<dbReference type="Proteomes" id="UP001194273">
    <property type="component" value="Unassembled WGS sequence"/>
</dbReference>
<organism evidence="3 4">
    <name type="scientific">Thermophilibacter gallinarum</name>
    <dbReference type="NCBI Taxonomy" id="2779357"/>
    <lineage>
        <taxon>Bacteria</taxon>
        <taxon>Bacillati</taxon>
        <taxon>Actinomycetota</taxon>
        <taxon>Coriobacteriia</taxon>
        <taxon>Coriobacteriales</taxon>
        <taxon>Atopobiaceae</taxon>
        <taxon>Thermophilibacter</taxon>
    </lineage>
</organism>
<dbReference type="GO" id="GO:0016740">
    <property type="term" value="F:transferase activity"/>
    <property type="evidence" value="ECO:0007669"/>
    <property type="project" value="UniProtKB-KW"/>
</dbReference>
<dbReference type="EMBL" id="JADCJZ010000003">
    <property type="protein sequence ID" value="MBE5024540.1"/>
    <property type="molecule type" value="Genomic_DNA"/>
</dbReference>
<feature type="domain" description="Polysaccharide pyruvyl transferase" evidence="2">
    <location>
        <begin position="13"/>
        <end position="229"/>
    </location>
</feature>
<comment type="caution">
    <text evidence="3">The sequence shown here is derived from an EMBL/GenBank/DDBJ whole genome shotgun (WGS) entry which is preliminary data.</text>
</comment>
<dbReference type="Pfam" id="PF04230">
    <property type="entry name" value="PS_pyruv_trans"/>
    <property type="match status" value="1"/>
</dbReference>
<gene>
    <name evidence="3" type="ORF">INF26_06715</name>
</gene>
<sequence>MTRFALYSYSTENIGDEVQSIAARRFLPQVDAYIDRDRIGEWASPFGDEAVKLLANGWYMRDPFAWPPRDPSINPLLISIYIEKSGVGPNLVKPSEVFLADGSRSYLKTYGPVGARDLSTLKFLKSEGIDAYFSGCLTLTLKRDNRLERQDYVLAVDVPDSLYQAMVSRTDRPVIRVSPFGDFSLSGAGRMSVAELFLGAYQSAHAVVTTRLHALLPCLAFETPVLLIEESGKYDEERYSGLDVLASRASVEEFMDSNLSFDLDDPPSNPDDYWALRRDLIDRCRDFTGYDRGESPVSKSVAALVQDGSLLSAFFDSFHKRHLAMLAGWEVERLQTQVDQLAAELQSSKEELDVLVKERDHLERNYNQVKTTSLYWLIRGVRRRILERF</sequence>
<proteinExistence type="predicted"/>
<reference evidence="3 4" key="1">
    <citation type="submission" date="2020-10" db="EMBL/GenBank/DDBJ databases">
        <title>ChiBAC.</title>
        <authorList>
            <person name="Zenner C."/>
            <person name="Hitch T.C.A."/>
            <person name="Clavel T."/>
        </authorList>
    </citation>
    <scope>NUCLEOTIDE SEQUENCE [LARGE SCALE GENOMIC DNA]</scope>
    <source>
        <strain evidence="3 4">DSM 107455</strain>
    </source>
</reference>
<keyword evidence="4" id="KW-1185">Reference proteome</keyword>
<evidence type="ECO:0000313" key="4">
    <source>
        <dbReference type="Proteomes" id="UP001194273"/>
    </source>
</evidence>
<evidence type="ECO:0000313" key="3">
    <source>
        <dbReference type="EMBL" id="MBE5024540.1"/>
    </source>
</evidence>
<accession>A0ABR9QTY2</accession>
<feature type="coiled-coil region" evidence="1">
    <location>
        <begin position="331"/>
        <end position="372"/>
    </location>
</feature>
<evidence type="ECO:0000256" key="1">
    <source>
        <dbReference type="SAM" id="Coils"/>
    </source>
</evidence>